<dbReference type="Proteomes" id="UP001187415">
    <property type="component" value="Unassembled WGS sequence"/>
</dbReference>
<keyword evidence="2" id="KW-1185">Reference proteome</keyword>
<dbReference type="AlphaFoldDB" id="A0AA88NND1"/>
<accession>A0AA88NND1</accession>
<name>A0AA88NND1_CHASR</name>
<protein>
    <submittedName>
        <fullName evidence="1">Uncharacterized protein</fullName>
    </submittedName>
</protein>
<evidence type="ECO:0000313" key="2">
    <source>
        <dbReference type="Proteomes" id="UP001187415"/>
    </source>
</evidence>
<sequence length="170" mass="18847">MTHQNSPAEVELTCYYTVKFRGGQYQSPHSNISSITITSDDERKPRTTESMQTFTVVTGKAGDNSSDLCFQQRTQLLYGKTSYKRSQSNTAGDFMSMRNIDQEGLLPAGNNGCSVITSVPAAECHTDSEKLKDKDSQNGESDTYHMYATIPEEPAASVLKNPMYRTLQAH</sequence>
<dbReference type="EMBL" id="JAUPFM010000001">
    <property type="protein sequence ID" value="KAK2862092.1"/>
    <property type="molecule type" value="Genomic_DNA"/>
</dbReference>
<evidence type="ECO:0000313" key="1">
    <source>
        <dbReference type="EMBL" id="KAK2862092.1"/>
    </source>
</evidence>
<organism evidence="1 2">
    <name type="scientific">Channa striata</name>
    <name type="common">Snakehead murrel</name>
    <name type="synonym">Ophicephalus striatus</name>
    <dbReference type="NCBI Taxonomy" id="64152"/>
    <lineage>
        <taxon>Eukaryota</taxon>
        <taxon>Metazoa</taxon>
        <taxon>Chordata</taxon>
        <taxon>Craniata</taxon>
        <taxon>Vertebrata</taxon>
        <taxon>Euteleostomi</taxon>
        <taxon>Actinopterygii</taxon>
        <taxon>Neopterygii</taxon>
        <taxon>Teleostei</taxon>
        <taxon>Neoteleostei</taxon>
        <taxon>Acanthomorphata</taxon>
        <taxon>Anabantaria</taxon>
        <taxon>Anabantiformes</taxon>
        <taxon>Channoidei</taxon>
        <taxon>Channidae</taxon>
        <taxon>Channa</taxon>
    </lineage>
</organism>
<comment type="caution">
    <text evidence="1">The sequence shown here is derived from an EMBL/GenBank/DDBJ whole genome shotgun (WGS) entry which is preliminary data.</text>
</comment>
<gene>
    <name evidence="1" type="ORF">Q5P01_001625</name>
</gene>
<reference evidence="1" key="1">
    <citation type="submission" date="2023-07" db="EMBL/GenBank/DDBJ databases">
        <title>Chromosome-level Genome Assembly of Striped Snakehead (Channa striata).</title>
        <authorList>
            <person name="Liu H."/>
        </authorList>
    </citation>
    <scope>NUCLEOTIDE SEQUENCE</scope>
    <source>
        <strain evidence="1">Gz</strain>
        <tissue evidence="1">Muscle</tissue>
    </source>
</reference>
<proteinExistence type="predicted"/>